<keyword evidence="2" id="KW-1185">Reference proteome</keyword>
<sequence>MTTILVGGVGKADVARRLEEIGGFDVVVTNDMDAATRLMTGRADYYVGTCHTGAGGSLGVLVGLLGAARCFTFGRGQATAADAEAALADGKVAFGFSIDQADQVVPVLAGAIGERRRNG</sequence>
<dbReference type="GeneID" id="99656948"/>
<name>A0A1I4XZC0_9ACTN</name>
<evidence type="ECO:0008006" key="3">
    <source>
        <dbReference type="Google" id="ProtNLM"/>
    </source>
</evidence>
<dbReference type="eggNOG" id="ENOG5032N2F">
    <property type="taxonomic scope" value="Bacteria"/>
</dbReference>
<dbReference type="InterPro" id="IPR021238">
    <property type="entry name" value="DUF2620"/>
</dbReference>
<gene>
    <name evidence="1" type="ORF">SAMN04489713_1011107</name>
</gene>
<dbReference type="EMBL" id="FOVH01000001">
    <property type="protein sequence ID" value="SFN31228.1"/>
    <property type="molecule type" value="Genomic_DNA"/>
</dbReference>
<organism evidence="1 2">
    <name type="scientific">Actinomadura madurae</name>
    <dbReference type="NCBI Taxonomy" id="1993"/>
    <lineage>
        <taxon>Bacteria</taxon>
        <taxon>Bacillati</taxon>
        <taxon>Actinomycetota</taxon>
        <taxon>Actinomycetes</taxon>
        <taxon>Streptosporangiales</taxon>
        <taxon>Thermomonosporaceae</taxon>
        <taxon>Actinomadura</taxon>
    </lineage>
</organism>
<dbReference type="InParanoid" id="A0A1I4XZC0"/>
<accession>A0A1I4XZC0</accession>
<evidence type="ECO:0000313" key="1">
    <source>
        <dbReference type="EMBL" id="SFN31228.1"/>
    </source>
</evidence>
<dbReference type="AlphaFoldDB" id="A0A1I4XZC0"/>
<evidence type="ECO:0000313" key="2">
    <source>
        <dbReference type="Proteomes" id="UP000183413"/>
    </source>
</evidence>
<proteinExistence type="predicted"/>
<dbReference type="RefSeq" id="WP_021597852.1">
    <property type="nucleotide sequence ID" value="NZ_CP083237.1"/>
</dbReference>
<dbReference type="Proteomes" id="UP000183413">
    <property type="component" value="Unassembled WGS sequence"/>
</dbReference>
<dbReference type="Pfam" id="PF10941">
    <property type="entry name" value="DUF2620"/>
    <property type="match status" value="1"/>
</dbReference>
<reference evidence="1 2" key="1">
    <citation type="submission" date="2016-10" db="EMBL/GenBank/DDBJ databases">
        <authorList>
            <person name="de Groot N.N."/>
        </authorList>
    </citation>
    <scope>NUCLEOTIDE SEQUENCE [LARGE SCALE GENOMIC DNA]</scope>
    <source>
        <strain evidence="1 2">DSM 43067</strain>
    </source>
</reference>
<dbReference type="OrthoDB" id="5191605at2"/>
<protein>
    <recommendedName>
        <fullName evidence="3">DUF2620 domain-containing protein</fullName>
    </recommendedName>
</protein>
<dbReference type="STRING" id="1993.SAMN04489713_1011107"/>